<keyword evidence="6 8" id="KW-1133">Transmembrane helix</keyword>
<evidence type="ECO:0000256" key="7">
    <source>
        <dbReference type="ARBA" id="ARBA00023136"/>
    </source>
</evidence>
<keyword evidence="5 8" id="KW-0812">Transmembrane</keyword>
<accession>A0A645JLX2</accession>
<dbReference type="InterPro" id="IPR035906">
    <property type="entry name" value="MetI-like_sf"/>
</dbReference>
<dbReference type="EMBL" id="VSSQ01144933">
    <property type="protein sequence ID" value="MPN64282.1"/>
    <property type="molecule type" value="Genomic_DNA"/>
</dbReference>
<reference evidence="9" key="1">
    <citation type="submission" date="2019-08" db="EMBL/GenBank/DDBJ databases">
        <authorList>
            <person name="Kucharzyk K."/>
            <person name="Murdoch R.W."/>
            <person name="Higgins S."/>
            <person name="Loffler F."/>
        </authorList>
    </citation>
    <scope>NUCLEOTIDE SEQUENCE</scope>
</reference>
<dbReference type="Gene3D" id="1.10.3720.10">
    <property type="entry name" value="MetI-like"/>
    <property type="match status" value="1"/>
</dbReference>
<proteinExistence type="inferred from homology"/>
<evidence type="ECO:0000256" key="6">
    <source>
        <dbReference type="ARBA" id="ARBA00022989"/>
    </source>
</evidence>
<keyword evidence="7 8" id="KW-0472">Membrane</keyword>
<evidence type="ECO:0000256" key="5">
    <source>
        <dbReference type="ARBA" id="ARBA00022692"/>
    </source>
</evidence>
<evidence type="ECO:0000256" key="4">
    <source>
        <dbReference type="ARBA" id="ARBA00022475"/>
    </source>
</evidence>
<gene>
    <name evidence="9" type="ORF">SDC9_212053</name>
</gene>
<dbReference type="AlphaFoldDB" id="A0A645JLX2"/>
<evidence type="ECO:0000256" key="3">
    <source>
        <dbReference type="ARBA" id="ARBA00022448"/>
    </source>
</evidence>
<keyword evidence="3" id="KW-0813">Transport</keyword>
<comment type="similarity">
    <text evidence="2">Belongs to the binding-protein-dependent transport system permease family. CysTW subfamily.</text>
</comment>
<evidence type="ECO:0000313" key="9">
    <source>
        <dbReference type="EMBL" id="MPN64282.1"/>
    </source>
</evidence>
<organism evidence="9">
    <name type="scientific">bioreactor metagenome</name>
    <dbReference type="NCBI Taxonomy" id="1076179"/>
    <lineage>
        <taxon>unclassified sequences</taxon>
        <taxon>metagenomes</taxon>
        <taxon>ecological metagenomes</taxon>
    </lineage>
</organism>
<feature type="transmembrane region" description="Helical" evidence="8">
    <location>
        <begin position="38"/>
        <end position="58"/>
    </location>
</feature>
<protein>
    <recommendedName>
        <fullName evidence="10">Spermidine/putrescine transport system permease protein PotB</fullName>
    </recommendedName>
</protein>
<evidence type="ECO:0000256" key="8">
    <source>
        <dbReference type="SAM" id="Phobius"/>
    </source>
</evidence>
<dbReference type="SUPFAM" id="SSF161098">
    <property type="entry name" value="MetI-like"/>
    <property type="match status" value="1"/>
</dbReference>
<keyword evidence="4" id="KW-1003">Cell membrane</keyword>
<evidence type="ECO:0008006" key="10">
    <source>
        <dbReference type="Google" id="ProtNLM"/>
    </source>
</evidence>
<evidence type="ECO:0000256" key="1">
    <source>
        <dbReference type="ARBA" id="ARBA00004651"/>
    </source>
</evidence>
<name>A0A645JLX2_9ZZZZ</name>
<comment type="caution">
    <text evidence="9">The sequence shown here is derived from an EMBL/GenBank/DDBJ whole genome shotgun (WGS) entry which is preliminary data.</text>
</comment>
<sequence length="73" mass="7960">MTFMPALSTFIISKLLGGGQNALIGDLIEKQFKSVGDWGFGSAMSIILMVLILVAMSFMSRYEKEHSEGGMLL</sequence>
<comment type="subcellular location">
    <subcellularLocation>
        <location evidence="1">Cell membrane</location>
        <topology evidence="1">Multi-pass membrane protein</topology>
    </subcellularLocation>
</comment>
<dbReference type="GO" id="GO:0005886">
    <property type="term" value="C:plasma membrane"/>
    <property type="evidence" value="ECO:0007669"/>
    <property type="project" value="UniProtKB-SubCell"/>
</dbReference>
<dbReference type="PANTHER" id="PTHR42929:SF1">
    <property type="entry name" value="INNER MEMBRANE ABC TRANSPORTER PERMEASE PROTEIN YDCU-RELATED"/>
    <property type="match status" value="1"/>
</dbReference>
<dbReference type="PANTHER" id="PTHR42929">
    <property type="entry name" value="INNER MEMBRANE ABC TRANSPORTER PERMEASE PROTEIN YDCU-RELATED-RELATED"/>
    <property type="match status" value="1"/>
</dbReference>
<evidence type="ECO:0000256" key="2">
    <source>
        <dbReference type="ARBA" id="ARBA00007069"/>
    </source>
</evidence>